<dbReference type="SUPFAM" id="SSF140453">
    <property type="entry name" value="EsxAB dimer-like"/>
    <property type="match status" value="1"/>
</dbReference>
<dbReference type="RefSeq" id="WP_378243653.1">
    <property type="nucleotide sequence ID" value="NZ_JBHSKF010000001.1"/>
</dbReference>
<dbReference type="InterPro" id="IPR022536">
    <property type="entry name" value="EspC"/>
</dbReference>
<proteinExistence type="predicted"/>
<dbReference type="EMBL" id="JBHSKF010000001">
    <property type="protein sequence ID" value="MFC5286112.1"/>
    <property type="molecule type" value="Genomic_DNA"/>
</dbReference>
<dbReference type="InterPro" id="IPR036689">
    <property type="entry name" value="ESAT-6-like_sf"/>
</dbReference>
<evidence type="ECO:0000313" key="2">
    <source>
        <dbReference type="EMBL" id="MFC5286112.1"/>
    </source>
</evidence>
<accession>A0ABW0EFD9</accession>
<evidence type="ECO:0000256" key="1">
    <source>
        <dbReference type="SAM" id="MobiDB-lite"/>
    </source>
</evidence>
<name>A0ABW0EFD9_9PSEU</name>
<dbReference type="Proteomes" id="UP001596157">
    <property type="component" value="Unassembled WGS sequence"/>
</dbReference>
<sequence length="104" mass="10934">MGELRVDPEAVERAVRGLADIATALDDVVAFAGREGITAERFGPLAARLGTGEAVVAAVTGLRESFAESVPVLTGLAEELAESAKRITETDEENARRIRAAGER</sequence>
<keyword evidence="3" id="KW-1185">Reference proteome</keyword>
<evidence type="ECO:0000313" key="3">
    <source>
        <dbReference type="Proteomes" id="UP001596157"/>
    </source>
</evidence>
<gene>
    <name evidence="2" type="ORF">ACFPM7_03540</name>
</gene>
<feature type="region of interest" description="Disordered" evidence="1">
    <location>
        <begin position="84"/>
        <end position="104"/>
    </location>
</feature>
<protein>
    <submittedName>
        <fullName evidence="2">Type VII secretion target</fullName>
    </submittedName>
</protein>
<comment type="caution">
    <text evidence="2">The sequence shown here is derived from an EMBL/GenBank/DDBJ whole genome shotgun (WGS) entry which is preliminary data.</text>
</comment>
<dbReference type="Pfam" id="PF10824">
    <property type="entry name" value="T7SS_ESX_EspC"/>
    <property type="match status" value="1"/>
</dbReference>
<organism evidence="2 3">
    <name type="scientific">Actinokineospora guangxiensis</name>
    <dbReference type="NCBI Taxonomy" id="1490288"/>
    <lineage>
        <taxon>Bacteria</taxon>
        <taxon>Bacillati</taxon>
        <taxon>Actinomycetota</taxon>
        <taxon>Actinomycetes</taxon>
        <taxon>Pseudonocardiales</taxon>
        <taxon>Pseudonocardiaceae</taxon>
        <taxon>Actinokineospora</taxon>
    </lineage>
</organism>
<reference evidence="3" key="1">
    <citation type="journal article" date="2019" name="Int. J. Syst. Evol. Microbiol.">
        <title>The Global Catalogue of Microorganisms (GCM) 10K type strain sequencing project: providing services to taxonomists for standard genome sequencing and annotation.</title>
        <authorList>
            <consortium name="The Broad Institute Genomics Platform"/>
            <consortium name="The Broad Institute Genome Sequencing Center for Infectious Disease"/>
            <person name="Wu L."/>
            <person name="Ma J."/>
        </authorList>
    </citation>
    <scope>NUCLEOTIDE SEQUENCE [LARGE SCALE GENOMIC DNA]</scope>
    <source>
        <strain evidence="3">CCUG 59778</strain>
    </source>
</reference>